<dbReference type="RefSeq" id="WP_034976614.1">
    <property type="nucleotide sequence ID" value="NZ_FOFI01000001.1"/>
</dbReference>
<accession>A0A085BEQ5</accession>
<keyword evidence="2" id="KW-1185">Reference proteome</keyword>
<gene>
    <name evidence="1" type="ORF">IO89_12015</name>
</gene>
<dbReference type="OrthoDB" id="837641at2"/>
<name>A0A085BEQ5_9FLAO</name>
<protein>
    <submittedName>
        <fullName evidence="1">Uncharacterized protein</fullName>
    </submittedName>
</protein>
<comment type="caution">
    <text evidence="1">The sequence shown here is derived from an EMBL/GenBank/DDBJ whole genome shotgun (WGS) entry which is preliminary data.</text>
</comment>
<dbReference type="Proteomes" id="UP000028623">
    <property type="component" value="Unassembled WGS sequence"/>
</dbReference>
<sequence length="197" mass="23374">MGRYATYPTEIERLKMISIADLKRMKLLTPDNFVTTTINWTNRNTKENNGSISVSIHTGENNGSITFDYTYRDTEKIRYTAQLITRPSNLGNGKLWFFVCPKTARVCRKLHLINGYFKHRSANPNLMYQKQLESKKMRDWSKRFGILLNDEVYEKLYSKHFKTHYNGSPTKRYLKLMKMIEQKENTSIEDFKRSFLM</sequence>
<dbReference type="EMBL" id="JPLY01000004">
    <property type="protein sequence ID" value="KFC20950.1"/>
    <property type="molecule type" value="Genomic_DNA"/>
</dbReference>
<reference evidence="1 2" key="1">
    <citation type="submission" date="2014-07" db="EMBL/GenBank/DDBJ databases">
        <title>Epilithonimonas lactis LMG 22401 Genome.</title>
        <authorList>
            <person name="Pipes S.E."/>
            <person name="Stropko S.J."/>
        </authorList>
    </citation>
    <scope>NUCLEOTIDE SEQUENCE [LARGE SCALE GENOMIC DNA]</scope>
    <source>
        <strain evidence="1 2">LMG 24401</strain>
    </source>
</reference>
<organism evidence="1 2">
    <name type="scientific">Epilithonimonas lactis</name>
    <dbReference type="NCBI Taxonomy" id="421072"/>
    <lineage>
        <taxon>Bacteria</taxon>
        <taxon>Pseudomonadati</taxon>
        <taxon>Bacteroidota</taxon>
        <taxon>Flavobacteriia</taxon>
        <taxon>Flavobacteriales</taxon>
        <taxon>Weeksellaceae</taxon>
        <taxon>Chryseobacterium group</taxon>
        <taxon>Epilithonimonas</taxon>
    </lineage>
</organism>
<evidence type="ECO:0000313" key="1">
    <source>
        <dbReference type="EMBL" id="KFC20950.1"/>
    </source>
</evidence>
<evidence type="ECO:0000313" key="2">
    <source>
        <dbReference type="Proteomes" id="UP000028623"/>
    </source>
</evidence>
<dbReference type="eggNOG" id="ENOG5032X6P">
    <property type="taxonomic scope" value="Bacteria"/>
</dbReference>
<dbReference type="AlphaFoldDB" id="A0A085BEQ5"/>
<proteinExistence type="predicted"/>